<dbReference type="EMBL" id="FUKR01000071">
    <property type="protein sequence ID" value="SJN40812.1"/>
    <property type="molecule type" value="Genomic_DNA"/>
</dbReference>
<reference evidence="5" key="1">
    <citation type="submission" date="2017-02" db="EMBL/GenBank/DDBJ databases">
        <authorList>
            <person name="Dridi B."/>
        </authorList>
    </citation>
    <scope>NUCLEOTIDE SEQUENCE [LARGE SCALE GENOMIC DNA]</scope>
    <source>
        <strain evidence="5">EB411</strain>
    </source>
</reference>
<dbReference type="Pfam" id="PF08338">
    <property type="entry name" value="DUF1731"/>
    <property type="match status" value="1"/>
</dbReference>
<dbReference type="InterPro" id="IPR036291">
    <property type="entry name" value="NAD(P)-bd_dom_sf"/>
</dbReference>
<name>A0A1R4K9I4_9MICO</name>
<evidence type="ECO:0000313" key="5">
    <source>
        <dbReference type="Proteomes" id="UP000196778"/>
    </source>
</evidence>
<keyword evidence="4" id="KW-0132">Cell division</keyword>
<evidence type="ECO:0000313" key="4">
    <source>
        <dbReference type="EMBL" id="SJN40812.1"/>
    </source>
</evidence>
<gene>
    <name evidence="4" type="ORF">FM119_12235</name>
</gene>
<feature type="domain" description="NAD-dependent epimerase/dehydratase" evidence="2">
    <location>
        <begin position="3"/>
        <end position="209"/>
    </location>
</feature>
<dbReference type="PANTHER" id="PTHR11092:SF0">
    <property type="entry name" value="EPIMERASE FAMILY PROTEIN SDR39U1"/>
    <property type="match status" value="1"/>
</dbReference>
<evidence type="ECO:0000259" key="2">
    <source>
        <dbReference type="Pfam" id="PF01370"/>
    </source>
</evidence>
<dbReference type="InterPro" id="IPR010099">
    <property type="entry name" value="SDR39U1"/>
</dbReference>
<dbReference type="NCBIfam" id="TIGR01777">
    <property type="entry name" value="yfcH"/>
    <property type="match status" value="1"/>
</dbReference>
<dbReference type="Proteomes" id="UP000196778">
    <property type="component" value="Unassembled WGS sequence"/>
</dbReference>
<sequence length="300" mass="31382">MHVLIAGGTGLIGTALSARLHADGHRVSLLRRGDADGPGPRWDPASGTIDPSALDGVDAVVNLSGASISTIPWTPGRRRRILDSRVAATRTLVAAMHRAATPPAVFVSGSASGYYGSRPGERLDESSTAGTGFLADVCRRWEEQAVRAPSATRTVLARTGVVVHPDAVLRPLIALTKAGVAGPLGRGTQHWPWVSLDDEVAALAFAVTTDALHGPLNITGPTPARADDIMFHLARRLDRPYLLRAPRFALRAALGEAADDLLLSDQLIASDALVSAGFAFSVATAGEAIDRVVPAPDRRG</sequence>
<dbReference type="Gene3D" id="3.40.50.720">
    <property type="entry name" value="NAD(P)-binding Rossmann-like Domain"/>
    <property type="match status" value="1"/>
</dbReference>
<evidence type="ECO:0000256" key="1">
    <source>
        <dbReference type="ARBA" id="ARBA00009353"/>
    </source>
</evidence>
<comment type="similarity">
    <text evidence="1">Belongs to the NAD(P)-dependent epimerase/dehydratase family. SDR39U1 subfamily.</text>
</comment>
<dbReference type="InterPro" id="IPR013549">
    <property type="entry name" value="DUF1731"/>
</dbReference>
<dbReference type="SUPFAM" id="SSF51735">
    <property type="entry name" value="NAD(P)-binding Rossmann-fold domains"/>
    <property type="match status" value="1"/>
</dbReference>
<dbReference type="InterPro" id="IPR001509">
    <property type="entry name" value="Epimerase_deHydtase"/>
</dbReference>
<dbReference type="AlphaFoldDB" id="A0A1R4K9I4"/>
<keyword evidence="5" id="KW-1185">Reference proteome</keyword>
<dbReference type="Pfam" id="PF01370">
    <property type="entry name" value="Epimerase"/>
    <property type="match status" value="1"/>
</dbReference>
<evidence type="ECO:0000259" key="3">
    <source>
        <dbReference type="Pfam" id="PF08338"/>
    </source>
</evidence>
<dbReference type="PANTHER" id="PTHR11092">
    <property type="entry name" value="SUGAR NUCLEOTIDE EPIMERASE RELATED"/>
    <property type="match status" value="1"/>
</dbReference>
<feature type="domain" description="DUF1731" evidence="3">
    <location>
        <begin position="245"/>
        <end position="290"/>
    </location>
</feature>
<organism evidence="4 5">
    <name type="scientific">Mycetocola reblochoni REB411</name>
    <dbReference type="NCBI Taxonomy" id="1255698"/>
    <lineage>
        <taxon>Bacteria</taxon>
        <taxon>Bacillati</taxon>
        <taxon>Actinomycetota</taxon>
        <taxon>Actinomycetes</taxon>
        <taxon>Micrococcales</taxon>
        <taxon>Microbacteriaceae</taxon>
        <taxon>Mycetocola</taxon>
    </lineage>
</organism>
<dbReference type="OrthoDB" id="9801773at2"/>
<accession>A0A1R4K9I4</accession>
<dbReference type="RefSeq" id="WP_087138442.1">
    <property type="nucleotide sequence ID" value="NZ_FUKR01000071.1"/>
</dbReference>
<keyword evidence="4" id="KW-0131">Cell cycle</keyword>
<protein>
    <submittedName>
        <fullName evidence="4">Cell division inhibitor</fullName>
    </submittedName>
</protein>
<dbReference type="GO" id="GO:0051301">
    <property type="term" value="P:cell division"/>
    <property type="evidence" value="ECO:0007669"/>
    <property type="project" value="UniProtKB-KW"/>
</dbReference>
<proteinExistence type="inferred from homology"/>